<sequence length="483" mass="53898">MGSPPTNSHFTLNEQTLCGTNISLLGNNRFIQIGNGLHMTYAPGFFGNWSRDLTIGPRFGGLNKQPIHGPPKRTETASIQVTPRSIVINRMNNIQINPTSIGNPQVTIRLPLNNFKSTTQLIQQVSLTDFFRPDIEHAGSIVLILRHPSDMIGEANTLTQAGRDPDVILEGLRNLFNACTAPWTVGEGGGLRAYVTSLSFIAACRAEEYTDKQAADANRTAIVSAYGCSRMETRLIRFSECLRAMVQCHVFPHRFISFFGSLLEYTIQDNLCNITAVAKGPQEAARTDKTSTRRVTANIPACVFWDVDKDLHLSADGLKHVFLVFVYTQRRQREGVRLHLALSQLNEQCFGRGIGFLLGRIRAENAAWGTEGVANTHQPYNTRALPLVQLSNDPTSPRCSIGEITGVNWNLARQRLYQWTGDFRGLPTQLSCMYAAYTLIGTIPSESVRYTRRMERFGGYNVPTIWLEGVVWGGTNTWNECYY</sequence>
<dbReference type="EMBL" id="KM355701">
    <property type="protein sequence ID" value="AIT53321.1"/>
    <property type="molecule type" value="Genomic_DNA"/>
</dbReference>
<organism evidence="4">
    <name type="scientific">Human herpesvirus 3</name>
    <name type="common">HHV-3</name>
    <name type="synonym">Varicella-zoster virus</name>
    <dbReference type="NCBI Taxonomy" id="10335"/>
    <lineage>
        <taxon>Viruses</taxon>
        <taxon>Duplodnaviria</taxon>
        <taxon>Heunggongvirae</taxon>
        <taxon>Peploviricota</taxon>
        <taxon>Herviviricetes</taxon>
        <taxon>Herpesvirales</taxon>
        <taxon>Orthoherpesviridae</taxon>
        <taxon>Alphaherpesvirinae</taxon>
        <taxon>Varicellovirus</taxon>
        <taxon>Varicellovirus humanalpha3</taxon>
    </lineage>
</organism>
<dbReference type="GO" id="GO:0003677">
    <property type="term" value="F:DNA binding"/>
    <property type="evidence" value="ECO:0007669"/>
    <property type="project" value="InterPro"/>
</dbReference>
<evidence type="ECO:0000256" key="1">
    <source>
        <dbReference type="ARBA" id="ARBA00022561"/>
    </source>
</evidence>
<accession>A0A097HXK5</accession>
<dbReference type="Pfam" id="PF03327">
    <property type="entry name" value="Herpes_VP19C"/>
    <property type="match status" value="1"/>
</dbReference>
<proteinExistence type="inferred from homology"/>
<evidence type="ECO:0000313" key="4">
    <source>
        <dbReference type="EMBL" id="AIT53321.1"/>
    </source>
</evidence>
<reference evidence="4" key="2">
    <citation type="submission" date="2014-08" db="EMBL/GenBank/DDBJ databases">
        <authorList>
            <person name="Depledge D.P."/>
        </authorList>
    </citation>
    <scope>NUCLEOTIDE SEQUENCE</scope>
    <source>
        <strain evidence="4">Bandim6</strain>
    </source>
</reference>
<keyword evidence="2" id="KW-1048">Host nucleus</keyword>
<dbReference type="InterPro" id="IPR004999">
    <property type="entry name" value="Herpes_1"/>
</dbReference>
<organismHost>
    <name type="scientific">Homo sapiens</name>
    <name type="common">Human</name>
    <dbReference type="NCBI Taxonomy" id="9606"/>
</organismHost>
<protein>
    <submittedName>
        <fullName evidence="4">ORF 20</fullName>
    </submittedName>
</protein>
<evidence type="ECO:0000256" key="3">
    <source>
        <dbReference type="ARBA" id="ARBA00022844"/>
    </source>
</evidence>
<dbReference type="HAMAP" id="MF_04018">
    <property type="entry name" value="HSV_TRX1"/>
    <property type="match status" value="1"/>
</dbReference>
<dbReference type="GO" id="GO:0019028">
    <property type="term" value="C:viral capsid"/>
    <property type="evidence" value="ECO:0007669"/>
    <property type="project" value="UniProtKB-KW"/>
</dbReference>
<name>A0A097HXK5_HHV3</name>
<dbReference type="GO" id="GO:0019069">
    <property type="term" value="P:viral capsid assembly"/>
    <property type="evidence" value="ECO:0007669"/>
    <property type="project" value="InterPro"/>
</dbReference>
<keyword evidence="3" id="KW-0946">Virion</keyword>
<keyword evidence="1" id="KW-0167">Capsid protein</keyword>
<reference evidence="4" key="1">
    <citation type="journal article" date="2014" name="J. Virol.">
        <title>Evolution of co-circulating varicella zoster virus genotypes during a chickenpox outbreak in Guinea Bissau.</title>
        <authorList>
            <person name="Depledge D."/>
            <person name="Gray E."/>
            <person name="Kundu S."/>
            <person name="Cooray S."/>
            <person name="Poulsen A."/>
            <person name="Aaby P."/>
            <person name="Breuer J."/>
        </authorList>
    </citation>
    <scope>NUCLEOTIDE SEQUENCE</scope>
    <source>
        <strain evidence="4">Bandim6</strain>
    </source>
</reference>
<gene>
    <name evidence="4" type="primary">ORF 20</name>
</gene>
<evidence type="ECO:0000256" key="2">
    <source>
        <dbReference type="ARBA" id="ARBA00022562"/>
    </source>
</evidence>